<dbReference type="GO" id="GO:0000271">
    <property type="term" value="P:polysaccharide biosynthetic process"/>
    <property type="evidence" value="ECO:0000318"/>
    <property type="project" value="GO_Central"/>
</dbReference>
<feature type="domain" description="Acyltransferase 3" evidence="2">
    <location>
        <begin position="14"/>
        <end position="347"/>
    </location>
</feature>
<dbReference type="GeneID" id="185602"/>
<dbReference type="InterPro" id="IPR043968">
    <property type="entry name" value="SGNH"/>
</dbReference>
<dbReference type="FunCoup" id="O45506">
    <property type="interactions" value="36"/>
</dbReference>
<dbReference type="InParanoid" id="O45506"/>
<dbReference type="AGR" id="WB:WBGene00009607"/>
<reference evidence="4 5" key="1">
    <citation type="journal article" date="1998" name="Science">
        <title>Genome sequence of the nematode C. elegans: a platform for investigating biology.</title>
        <authorList>
            <consortium name="The C. elegans sequencing consortium"/>
            <person name="Sulson J.E."/>
            <person name="Waterston R."/>
        </authorList>
    </citation>
    <scope>NUCLEOTIDE SEQUENCE [LARGE SCALE GENOMIC DNA]</scope>
    <source>
        <strain evidence="4 5">Bristol N2</strain>
    </source>
</reference>
<keyword evidence="1" id="KW-0472">Membrane</keyword>
<dbReference type="KEGG" id="cel:CELE_F41D3.2"/>
<feature type="transmembrane region" description="Helical" evidence="1">
    <location>
        <begin position="301"/>
        <end position="320"/>
    </location>
</feature>
<dbReference type="UCSC" id="F41D3.2">
    <property type="organism name" value="c. elegans"/>
</dbReference>
<dbReference type="InterPro" id="IPR050879">
    <property type="entry name" value="Acyltransferase_3"/>
</dbReference>
<dbReference type="Pfam" id="PF19040">
    <property type="entry name" value="SGNH"/>
    <property type="match status" value="1"/>
</dbReference>
<dbReference type="CTD" id="185602"/>
<dbReference type="GO" id="GO:0016747">
    <property type="term" value="F:acyltransferase activity, transferring groups other than amino-acyl groups"/>
    <property type="evidence" value="ECO:0007669"/>
    <property type="project" value="InterPro"/>
</dbReference>
<name>O45506_CAEEL</name>
<evidence type="ECO:0000313" key="6">
    <source>
        <dbReference type="WormBase" id="F41D3.2"/>
    </source>
</evidence>
<proteinExistence type="predicted"/>
<feature type="transmembrane region" description="Helical" evidence="1">
    <location>
        <begin position="20"/>
        <end position="36"/>
    </location>
</feature>
<accession>O45506</accession>
<evidence type="ECO:0000259" key="3">
    <source>
        <dbReference type="Pfam" id="PF19040"/>
    </source>
</evidence>
<dbReference type="GO" id="GO:0016020">
    <property type="term" value="C:membrane"/>
    <property type="evidence" value="ECO:0000318"/>
    <property type="project" value="GO_Central"/>
</dbReference>
<sequence>MNSMNRQEPSKRLDLQGIRGLAILAVLGFHFFPGAFPNGYLGVDQFFVLSGFLMCMLLKRAENEPAFTLIGNFYYKRLKRILPLYLLVILVGMICLYTFFPDISIETNQKSATRALFFVSNRPSSLQDDYFSMLSMAIDIFTHTWSLSVEVQFYILVPFMFLIVTRLPARFHIASFAIIGITSLLHFNFSPAPIAFNSVFARVWQFIIGMLVYLKGCSMLKRDYTILSDKEEDCKFSKELAKSHSYFNNVQASSYSSLAVLIILTFLPFTLSSSIIRPLVTIGTGCLMLTSEGNPILSNKILSYIGDISYSLYLIHWPIYAYWKLTCKGDSILLICALISSIVLAIFTFETFEKWYLKISNSSLIILVTLLFVSNGGLIKKNQISNEIYMYQRNITSLDDITSNMTVDDAIRLNYQWNVDDGPNLFVSYCVYESDTGPFGWCNHTGLSPSGKYKIAVFGNSWAANHGEMIHQECGHKAKIIIQGSANACDPLYFSPDSVPCRKNFTDFEERVRLEKPDFAFMLTRYLAIGELRPPNVTTLEQDSVYQVMKQQILKLSENVKYKIYIMNAFPRIDQPSVEMIAKWLKNGTSPEEVDKRLFNSKDAVIEQQSYELTRERYAQLEKDCGGKCILVDYKPTFFNPQSGFYRMFDDRGFSYYTSGLHLTPHGVELVRPIWRNICDSL</sequence>
<protein>
    <submittedName>
        <fullName evidence="4">Acyl_transf_3 domain-containing protein</fullName>
    </submittedName>
</protein>
<feature type="transmembrane region" description="Helical" evidence="1">
    <location>
        <begin position="355"/>
        <end position="373"/>
    </location>
</feature>
<gene>
    <name evidence="4 6" type="primary">oac-26</name>
    <name evidence="4" type="ORF">CELE_F41D3.2</name>
    <name evidence="6" type="ORF">F41D3.2</name>
</gene>
<dbReference type="AlphaFoldDB" id="O45506"/>
<dbReference type="HOGENOM" id="CLU_005679_12_1_1"/>
<dbReference type="PaxDb" id="6239-F41D3.2"/>
<dbReference type="OMA" id="HIASFAI"/>
<keyword evidence="1" id="KW-0812">Transmembrane</keyword>
<dbReference type="Pfam" id="PF01757">
    <property type="entry name" value="Acyl_transf_3"/>
    <property type="match status" value="1"/>
</dbReference>
<dbReference type="PIR" id="T22064">
    <property type="entry name" value="T22064"/>
</dbReference>
<evidence type="ECO:0000259" key="2">
    <source>
        <dbReference type="Pfam" id="PF01757"/>
    </source>
</evidence>
<feature type="transmembrane region" description="Helical" evidence="1">
    <location>
        <begin position="82"/>
        <end position="100"/>
    </location>
</feature>
<keyword evidence="5" id="KW-1185">Reference proteome</keyword>
<dbReference type="EMBL" id="BX284601">
    <property type="protein sequence ID" value="CAB04373.1"/>
    <property type="molecule type" value="Genomic_DNA"/>
</dbReference>
<dbReference type="PhylomeDB" id="O45506"/>
<dbReference type="PANTHER" id="PTHR23028">
    <property type="entry name" value="ACETYLTRANSFERASE"/>
    <property type="match status" value="1"/>
</dbReference>
<evidence type="ECO:0000313" key="5">
    <source>
        <dbReference type="Proteomes" id="UP000001940"/>
    </source>
</evidence>
<feature type="domain" description="SGNH" evidence="3">
    <location>
        <begin position="430"/>
        <end position="676"/>
    </location>
</feature>
<feature type="transmembrane region" description="Helical" evidence="1">
    <location>
        <begin position="195"/>
        <end position="214"/>
    </location>
</feature>
<dbReference type="OrthoDB" id="92766at2759"/>
<dbReference type="Proteomes" id="UP000001940">
    <property type="component" value="Chromosome I"/>
</dbReference>
<feature type="transmembrane region" description="Helical" evidence="1">
    <location>
        <begin position="332"/>
        <end position="349"/>
    </location>
</feature>
<feature type="transmembrane region" description="Helical" evidence="1">
    <location>
        <begin position="140"/>
        <end position="164"/>
    </location>
</feature>
<dbReference type="RefSeq" id="NP_493091.1">
    <property type="nucleotide sequence ID" value="NM_060690.1"/>
</dbReference>
<evidence type="ECO:0000256" key="1">
    <source>
        <dbReference type="SAM" id="Phobius"/>
    </source>
</evidence>
<dbReference type="PANTHER" id="PTHR23028:SF124">
    <property type="entry name" value="ACYL_TRANSF_3 DOMAIN-CONTAINING PROTEIN-RELATED"/>
    <property type="match status" value="1"/>
</dbReference>
<keyword evidence="1" id="KW-1133">Transmembrane helix</keyword>
<organism evidence="4 5">
    <name type="scientific">Caenorhabditis elegans</name>
    <dbReference type="NCBI Taxonomy" id="6239"/>
    <lineage>
        <taxon>Eukaryota</taxon>
        <taxon>Metazoa</taxon>
        <taxon>Ecdysozoa</taxon>
        <taxon>Nematoda</taxon>
        <taxon>Chromadorea</taxon>
        <taxon>Rhabditida</taxon>
        <taxon>Rhabditina</taxon>
        <taxon>Rhabditomorpha</taxon>
        <taxon>Rhabditoidea</taxon>
        <taxon>Rhabditidae</taxon>
        <taxon>Peloderinae</taxon>
        <taxon>Caenorhabditis</taxon>
    </lineage>
</organism>
<feature type="transmembrane region" description="Helical" evidence="1">
    <location>
        <begin position="258"/>
        <end position="281"/>
    </location>
</feature>
<dbReference type="WormBase" id="F41D3.2">
    <property type="protein sequence ID" value="CE16021"/>
    <property type="gene ID" value="WBGene00009607"/>
    <property type="gene designation" value="oac-26"/>
</dbReference>
<dbReference type="InterPro" id="IPR002656">
    <property type="entry name" value="Acyl_transf_3_dom"/>
</dbReference>
<dbReference type="eggNOG" id="ENOG502SGA9">
    <property type="taxonomic scope" value="Eukaryota"/>
</dbReference>
<evidence type="ECO:0000313" key="4">
    <source>
        <dbReference type="EMBL" id="CAB04373.1"/>
    </source>
</evidence>